<organism evidence="1 2">
    <name type="scientific">Parascaris equorum</name>
    <name type="common">Equine roundworm</name>
    <dbReference type="NCBI Taxonomy" id="6256"/>
    <lineage>
        <taxon>Eukaryota</taxon>
        <taxon>Metazoa</taxon>
        <taxon>Ecdysozoa</taxon>
        <taxon>Nematoda</taxon>
        <taxon>Chromadorea</taxon>
        <taxon>Rhabditida</taxon>
        <taxon>Spirurina</taxon>
        <taxon>Ascaridomorpha</taxon>
        <taxon>Ascaridoidea</taxon>
        <taxon>Ascarididae</taxon>
        <taxon>Parascaris</taxon>
    </lineage>
</organism>
<protein>
    <submittedName>
        <fullName evidence="2">Uncharacterized protein</fullName>
    </submittedName>
</protein>
<accession>A0A914RW61</accession>
<dbReference type="AlphaFoldDB" id="A0A914RW61"/>
<dbReference type="Proteomes" id="UP000887564">
    <property type="component" value="Unplaced"/>
</dbReference>
<reference evidence="2" key="1">
    <citation type="submission" date="2022-11" db="UniProtKB">
        <authorList>
            <consortium name="WormBaseParasite"/>
        </authorList>
    </citation>
    <scope>IDENTIFICATION</scope>
</reference>
<dbReference type="WBParaSite" id="PEQ_0001073501-mRNA-1">
    <property type="protein sequence ID" value="PEQ_0001073501-mRNA-1"/>
    <property type="gene ID" value="PEQ_0001073501"/>
</dbReference>
<sequence length="143" mass="15924">SDSASIDSITGLSEPLINIHWNAYIEHQHFAKSLEVCLDSLLGGLVGDAEHDEVNARLLHRLFDALLFSSELSTPGSMISPLRVLRSALLFTLIHHLLAFRILITCTHNYTTPHTHYNTWAFATNIRHTQQANINKSALLEAG</sequence>
<keyword evidence="1" id="KW-1185">Reference proteome</keyword>
<name>A0A914RW61_PAREQ</name>
<evidence type="ECO:0000313" key="1">
    <source>
        <dbReference type="Proteomes" id="UP000887564"/>
    </source>
</evidence>
<proteinExistence type="predicted"/>
<evidence type="ECO:0000313" key="2">
    <source>
        <dbReference type="WBParaSite" id="PEQ_0001073501-mRNA-1"/>
    </source>
</evidence>